<name>A0ABY7K459_9ACTN</name>
<protein>
    <submittedName>
        <fullName evidence="7">PfkB family carbohydrate kinase</fullName>
    </submittedName>
</protein>
<dbReference type="GO" id="GO:0016301">
    <property type="term" value="F:kinase activity"/>
    <property type="evidence" value="ECO:0007669"/>
    <property type="project" value="UniProtKB-KW"/>
</dbReference>
<dbReference type="Gene3D" id="3.40.1190.20">
    <property type="match status" value="1"/>
</dbReference>
<dbReference type="PANTHER" id="PTHR43085">
    <property type="entry name" value="HEXOKINASE FAMILY MEMBER"/>
    <property type="match status" value="1"/>
</dbReference>
<feature type="domain" description="Carbohydrate kinase PfkB" evidence="6">
    <location>
        <begin position="4"/>
        <end position="295"/>
    </location>
</feature>
<dbReference type="RefSeq" id="WP_269445329.1">
    <property type="nucleotide sequence ID" value="NZ_CP097463.1"/>
</dbReference>
<evidence type="ECO:0000259" key="6">
    <source>
        <dbReference type="Pfam" id="PF00294"/>
    </source>
</evidence>
<proteinExistence type="inferred from homology"/>
<keyword evidence="4 7" id="KW-0418">Kinase</keyword>
<keyword evidence="2" id="KW-0808">Transferase</keyword>
<evidence type="ECO:0000256" key="2">
    <source>
        <dbReference type="ARBA" id="ARBA00022679"/>
    </source>
</evidence>
<organism evidence="7 8">
    <name type="scientific">Jatrophihabitans cynanchi</name>
    <dbReference type="NCBI Taxonomy" id="2944128"/>
    <lineage>
        <taxon>Bacteria</taxon>
        <taxon>Bacillati</taxon>
        <taxon>Actinomycetota</taxon>
        <taxon>Actinomycetes</taxon>
        <taxon>Jatrophihabitantales</taxon>
        <taxon>Jatrophihabitantaceae</taxon>
        <taxon>Jatrophihabitans</taxon>
    </lineage>
</organism>
<dbReference type="EMBL" id="CP097463">
    <property type="protein sequence ID" value="WAX58785.1"/>
    <property type="molecule type" value="Genomic_DNA"/>
</dbReference>
<evidence type="ECO:0000256" key="3">
    <source>
        <dbReference type="ARBA" id="ARBA00022741"/>
    </source>
</evidence>
<dbReference type="InterPro" id="IPR029056">
    <property type="entry name" value="Ribokinase-like"/>
</dbReference>
<dbReference type="PANTHER" id="PTHR43085:SF1">
    <property type="entry name" value="PSEUDOURIDINE KINASE-RELATED"/>
    <property type="match status" value="1"/>
</dbReference>
<evidence type="ECO:0000256" key="5">
    <source>
        <dbReference type="ARBA" id="ARBA00022840"/>
    </source>
</evidence>
<dbReference type="SUPFAM" id="SSF53613">
    <property type="entry name" value="Ribokinase-like"/>
    <property type="match status" value="1"/>
</dbReference>
<dbReference type="Pfam" id="PF00294">
    <property type="entry name" value="PfkB"/>
    <property type="match status" value="1"/>
</dbReference>
<sequence length="308" mass="30656">MGFDVVVIGEVLVELSSTSPFEAGMPLTLGFSGDALNAAAASAAAGAHTALLTRVADDELGRALLARVRELGVSTALVRLVPGQHGAYFVHSDPHGERQFAYARGGSAASQLEPVDVAAAELDRAKVVVSSGITGALSPTAADAVRAAARVASRFVYDPNFRPRLTTAASAAALLRDLAPHAALVTPAFPAEARPLLGVADAAEAVRTLRAAGAAAVAVTRGAGGVLLDDGTALHDLPAVPPPSLVDQTGAGDCLVGTIAGRLALGDSLLAATRLGIAAASLSLAGQGGTGSVPTLAQVRAHALQEAP</sequence>
<dbReference type="Proteomes" id="UP001164693">
    <property type="component" value="Chromosome"/>
</dbReference>
<evidence type="ECO:0000256" key="1">
    <source>
        <dbReference type="ARBA" id="ARBA00010688"/>
    </source>
</evidence>
<keyword evidence="3" id="KW-0547">Nucleotide-binding</keyword>
<reference evidence="7" key="1">
    <citation type="submission" date="2022-05" db="EMBL/GenBank/DDBJ databases">
        <title>Jatrophihabitans sp. SB3-54 whole genome sequence.</title>
        <authorList>
            <person name="Suh M.K."/>
            <person name="Eom M.K."/>
            <person name="Kim J.S."/>
            <person name="Kim H.S."/>
            <person name="Do H.E."/>
            <person name="Shin Y.K."/>
            <person name="Lee J.-S."/>
        </authorList>
    </citation>
    <scope>NUCLEOTIDE SEQUENCE</scope>
    <source>
        <strain evidence="7">SB3-54</strain>
    </source>
</reference>
<accession>A0ABY7K459</accession>
<evidence type="ECO:0000313" key="8">
    <source>
        <dbReference type="Proteomes" id="UP001164693"/>
    </source>
</evidence>
<dbReference type="InterPro" id="IPR011611">
    <property type="entry name" value="PfkB_dom"/>
</dbReference>
<keyword evidence="8" id="KW-1185">Reference proteome</keyword>
<dbReference type="InterPro" id="IPR050306">
    <property type="entry name" value="PfkB_Carbo_kinase"/>
</dbReference>
<gene>
    <name evidence="7" type="ORF">M6B22_08475</name>
</gene>
<keyword evidence="5" id="KW-0067">ATP-binding</keyword>
<evidence type="ECO:0000313" key="7">
    <source>
        <dbReference type="EMBL" id="WAX58785.1"/>
    </source>
</evidence>
<comment type="similarity">
    <text evidence="1">Belongs to the carbohydrate kinase PfkB family.</text>
</comment>
<evidence type="ECO:0000256" key="4">
    <source>
        <dbReference type="ARBA" id="ARBA00022777"/>
    </source>
</evidence>